<feature type="compositionally biased region" description="Low complexity" evidence="3">
    <location>
        <begin position="930"/>
        <end position="943"/>
    </location>
</feature>
<feature type="compositionally biased region" description="Basic and acidic residues" evidence="3">
    <location>
        <begin position="146"/>
        <end position="158"/>
    </location>
</feature>
<feature type="compositionally biased region" description="Low complexity" evidence="3">
    <location>
        <begin position="1107"/>
        <end position="1117"/>
    </location>
</feature>
<feature type="compositionally biased region" description="Basic and acidic residues" evidence="3">
    <location>
        <begin position="346"/>
        <end position="372"/>
    </location>
</feature>
<feature type="compositionally biased region" description="Polar residues" evidence="3">
    <location>
        <begin position="159"/>
        <end position="169"/>
    </location>
</feature>
<proteinExistence type="predicted"/>
<feature type="compositionally biased region" description="Acidic residues" evidence="3">
    <location>
        <begin position="416"/>
        <end position="436"/>
    </location>
</feature>
<feature type="compositionally biased region" description="Basic and acidic residues" evidence="3">
    <location>
        <begin position="280"/>
        <end position="292"/>
    </location>
</feature>
<feature type="compositionally biased region" description="Polar residues" evidence="3">
    <location>
        <begin position="64"/>
        <end position="75"/>
    </location>
</feature>
<feature type="region of interest" description="Disordered" evidence="3">
    <location>
        <begin position="728"/>
        <end position="1139"/>
    </location>
</feature>
<feature type="compositionally biased region" description="Low complexity" evidence="3">
    <location>
        <begin position="1054"/>
        <end position="1068"/>
    </location>
</feature>
<feature type="compositionally biased region" description="Low complexity" evidence="3">
    <location>
        <begin position="569"/>
        <end position="587"/>
    </location>
</feature>
<dbReference type="EMBL" id="JAQQWI010000015">
    <property type="protein sequence ID" value="KAK8013008.1"/>
    <property type="molecule type" value="Genomic_DNA"/>
</dbReference>
<dbReference type="Pfam" id="PF04886">
    <property type="entry name" value="PT"/>
    <property type="match status" value="1"/>
</dbReference>
<feature type="compositionally biased region" description="Acidic residues" evidence="3">
    <location>
        <begin position="848"/>
        <end position="862"/>
    </location>
</feature>
<reference evidence="4 5" key="1">
    <citation type="submission" date="2023-01" db="EMBL/GenBank/DDBJ databases">
        <title>Analysis of 21 Apiospora genomes using comparative genomics revels a genus with tremendous synthesis potential of carbohydrate active enzymes and secondary metabolites.</title>
        <authorList>
            <person name="Sorensen T."/>
        </authorList>
    </citation>
    <scope>NUCLEOTIDE SEQUENCE [LARGE SCALE GENOMIC DNA]</scope>
    <source>
        <strain evidence="4 5">CBS 20057</strain>
    </source>
</reference>
<gene>
    <name evidence="4" type="ORF">PG991_010383</name>
</gene>
<feature type="compositionally biased region" description="Basic and acidic residues" evidence="3">
    <location>
        <begin position="250"/>
        <end position="270"/>
    </location>
</feature>
<feature type="compositionally biased region" description="Basic and acidic residues" evidence="3">
    <location>
        <begin position="452"/>
        <end position="470"/>
    </location>
</feature>
<feature type="region of interest" description="Disordered" evidence="3">
    <location>
        <begin position="1"/>
        <end position="492"/>
    </location>
</feature>
<dbReference type="Proteomes" id="UP001396898">
    <property type="component" value="Unassembled WGS sequence"/>
</dbReference>
<keyword evidence="1" id="KW-0732">Signal</keyword>
<evidence type="ECO:0000256" key="3">
    <source>
        <dbReference type="SAM" id="MobiDB-lite"/>
    </source>
</evidence>
<evidence type="ECO:0000256" key="2">
    <source>
        <dbReference type="ARBA" id="ARBA00022737"/>
    </source>
</evidence>
<feature type="compositionally biased region" description="Basic and acidic residues" evidence="3">
    <location>
        <begin position="302"/>
        <end position="318"/>
    </location>
</feature>
<sequence>MAPSSSFTFETPSPSNARGTRTRPRNLDPVAASPDDAGSKGGRSLRKRTRIDYSFDRVDEPEESTASKAAPSTTRSVKKRKTDFALPGGEVFDDEPEPRAKRRASEQPAKSASRRAQPRKSTLDPQPFVAEQLEEDVPVQDTIEVGGHHSEVSDESFHQRTNSGSSHTGSAGPLAHMAQDEDDAQHNKSEDAPVSNANGTVIFPDATTETKMEIAPDTTSQTAESHPPKVEVQEPPDVQMPEPVSSEAMSEAKPEPEVKAQSIPEEKPAEESAEVPAEAPMEKAEEVHHDTTETADEPEEKTEERREETSVEMSEEKPTVSPAETPVKQLAETLPEIPAEMPTGELTEKFIEKSTDEDTEKPTEDYIEKPAEEPTEEPTDEPSEEPTDEPSEKPTEEPAEEPIEEPLEETVKDTLEEPVEDPAEEPAEEPSEDPDEKPEQQSAVQLEDTADVEPKETPEEHPEEDVKVVSEENPVQKSEEQPEETPISNRHEKQIKAELRTLLVKEQPPAKSTVEKEENTGPYAYLTPYIEGSKVMYPAIAEEEVAEPEVTHEAPEDLEVIDEVGNEDTPAGTPAATANNSPAPEAEVLPAQPPAKKQYQFKQPRPASDLTSLFDDVDSLNEADLYERLAAVNNVLVAWQEEWVRLRKIVDDEDNAVRYQAEEAAFLQREKMALSKDPDANPVRKDFQVKGIRAPKEDSMVLYARQQDRVMASAYLFEYDDRDSKIGMQDPLAQRRGVGKARLRDRPKQTAKAAEIDDVNPNVVHGKRTRKPTNLFGDVEATSRSSTPVPTQPPPKRRRGRQNGEENGDSHLSFSSQPEPPVEETPKKRGRGGRAKKNNAPTSVPEDPSTENEGQAEPDEVEERPSRKRRRKMFHDEDYTANDSHDHEVITNRSARARRNSRLAEVPTGSFYSTTSIPSTQGPDESRPNTSSSTATASTTVSAYGLREKRQKKFSLDEDDGDFEDNEDQRKPKRTCRVSKKAQANDFADAANHRPEPAPEPTPEPAAAAPKMTKIKIKNFNGNTGSFTSAVPPPTSHPTSVPVSNGPGPVQLSNAHGPPNGNGAPAHGSEAPKDYGSMTKSEKMSASMKARWASGSMSPAVAKRRATLAAKKAAAKTPIPEFHPGAVFQQHRATHPHPQ</sequence>
<keyword evidence="5" id="KW-1185">Reference proteome</keyword>
<feature type="compositionally biased region" description="Low complexity" evidence="3">
    <location>
        <begin position="1"/>
        <end position="15"/>
    </location>
</feature>
<evidence type="ECO:0000313" key="4">
    <source>
        <dbReference type="EMBL" id="KAK8013008.1"/>
    </source>
</evidence>
<feature type="compositionally biased region" description="Basic residues" evidence="3">
    <location>
        <begin position="828"/>
        <end position="837"/>
    </location>
</feature>
<keyword evidence="2" id="KW-0677">Repeat</keyword>
<comment type="caution">
    <text evidence="4">The sequence shown here is derived from an EMBL/GenBank/DDBJ whole genome shotgun (WGS) entry which is preliminary data.</text>
</comment>
<name>A0ABR1RIJ2_9PEZI</name>
<feature type="compositionally biased region" description="Polar residues" evidence="3">
    <location>
        <begin position="910"/>
        <end position="923"/>
    </location>
</feature>
<feature type="compositionally biased region" description="Basic and acidic residues" evidence="3">
    <location>
        <begin position="874"/>
        <end position="890"/>
    </location>
</feature>
<feature type="compositionally biased region" description="Basic residues" evidence="3">
    <location>
        <begin position="971"/>
        <end position="980"/>
    </location>
</feature>
<feature type="compositionally biased region" description="Acidic residues" evidence="3">
    <location>
        <begin position="373"/>
        <end position="389"/>
    </location>
</feature>
<dbReference type="PANTHER" id="PTHR46155">
    <property type="entry name" value="BIFUNCTIONAL INHIBITOR/LIPID-TRANSFER PROTEIN/SEED STORAGE 2S ALBUMIN SUPERFAMILY PROTEIN"/>
    <property type="match status" value="1"/>
</dbReference>
<protein>
    <submittedName>
        <fullName evidence="4">Uncharacterized protein</fullName>
    </submittedName>
</protein>
<organism evidence="4 5">
    <name type="scientific">Apiospora marii</name>
    <dbReference type="NCBI Taxonomy" id="335849"/>
    <lineage>
        <taxon>Eukaryota</taxon>
        <taxon>Fungi</taxon>
        <taxon>Dikarya</taxon>
        <taxon>Ascomycota</taxon>
        <taxon>Pezizomycotina</taxon>
        <taxon>Sordariomycetes</taxon>
        <taxon>Xylariomycetidae</taxon>
        <taxon>Amphisphaeriales</taxon>
        <taxon>Apiosporaceae</taxon>
        <taxon>Apiospora</taxon>
    </lineage>
</organism>
<evidence type="ECO:0000313" key="5">
    <source>
        <dbReference type="Proteomes" id="UP001396898"/>
    </source>
</evidence>
<dbReference type="InterPro" id="IPR006970">
    <property type="entry name" value="PT"/>
</dbReference>
<feature type="region of interest" description="Disordered" evidence="3">
    <location>
        <begin position="563"/>
        <end position="608"/>
    </location>
</feature>
<feature type="compositionally biased region" description="Acidic residues" evidence="3">
    <location>
        <begin position="397"/>
        <end position="408"/>
    </location>
</feature>
<feature type="compositionally biased region" description="Acidic residues" evidence="3">
    <location>
        <begin position="957"/>
        <end position="967"/>
    </location>
</feature>
<dbReference type="PANTHER" id="PTHR46155:SF2">
    <property type="entry name" value="ALTERED INHERITANCE OF MITOCHONDRIA PROTEIN 24, MITOCHONDRIAL"/>
    <property type="match status" value="1"/>
</dbReference>
<accession>A0ABR1RIJ2</accession>
<evidence type="ECO:0000256" key="1">
    <source>
        <dbReference type="ARBA" id="ARBA00022729"/>
    </source>
</evidence>